<dbReference type="OrthoDB" id="7392124at2"/>
<organism evidence="2 3">
    <name type="scientific">Pyruvatibacter mobilis</name>
    <dbReference type="NCBI Taxonomy" id="1712261"/>
    <lineage>
        <taxon>Bacteria</taxon>
        <taxon>Pseudomonadati</taxon>
        <taxon>Pseudomonadota</taxon>
        <taxon>Alphaproteobacteria</taxon>
        <taxon>Hyphomicrobiales</taxon>
        <taxon>Parvibaculaceae</taxon>
        <taxon>Pyruvatibacter</taxon>
    </lineage>
</organism>
<sequence>MTQYENRFLDDVAKLMTSAAGAAQGMRSEVETVIRSQAERLVADLDLVPREDFEAMRELAVAARTEAEELKERLEALEARVAKLEAGA</sequence>
<reference evidence="2 3" key="1">
    <citation type="journal article" date="2016" name="Int. J. Syst. Evol. Microbiol.">
        <title>Pyruvatibacter mobilis gen. nov., sp. nov., a marine bacterium from the culture broth of Picochlorum sp. 122.</title>
        <authorList>
            <person name="Wang G."/>
            <person name="Tang M."/>
            <person name="Wu H."/>
            <person name="Dai S."/>
            <person name="Li T."/>
            <person name="Chen C."/>
            <person name="He H."/>
            <person name="Fan J."/>
            <person name="Xiang W."/>
            <person name="Li X."/>
        </authorList>
    </citation>
    <scope>NUCLEOTIDE SEQUENCE [LARGE SCALE GENOMIC DNA]</scope>
    <source>
        <strain evidence="2 3">GYP-11</strain>
    </source>
</reference>
<dbReference type="RefSeq" id="WP_160589011.1">
    <property type="nucleotide sequence ID" value="NZ_BMHN01000001.1"/>
</dbReference>
<name>A0A845QEQ1_9HYPH</name>
<dbReference type="GeneID" id="300653921"/>
<dbReference type="AlphaFoldDB" id="A0A845QEQ1"/>
<proteinExistence type="predicted"/>
<dbReference type="Proteomes" id="UP000470384">
    <property type="component" value="Unassembled WGS sequence"/>
</dbReference>
<protein>
    <submittedName>
        <fullName evidence="2">Accessory factor UbiK family protein</fullName>
    </submittedName>
</protein>
<keyword evidence="1" id="KW-0175">Coiled coil</keyword>
<dbReference type="EMBL" id="WXYQ01000013">
    <property type="protein sequence ID" value="NBG97032.1"/>
    <property type="molecule type" value="Genomic_DNA"/>
</dbReference>
<dbReference type="InterPro" id="IPR007475">
    <property type="entry name" value="UbiK"/>
</dbReference>
<comment type="caution">
    <text evidence="2">The sequence shown here is derived from an EMBL/GenBank/DDBJ whole genome shotgun (WGS) entry which is preliminary data.</text>
</comment>
<evidence type="ECO:0000313" key="3">
    <source>
        <dbReference type="Proteomes" id="UP000470384"/>
    </source>
</evidence>
<keyword evidence="3" id="KW-1185">Reference proteome</keyword>
<accession>A0A845QEQ1</accession>
<gene>
    <name evidence="2" type="ORF">GTQ45_14940</name>
</gene>
<dbReference type="Pfam" id="PF04380">
    <property type="entry name" value="BMFP"/>
    <property type="match status" value="1"/>
</dbReference>
<feature type="coiled-coil region" evidence="1">
    <location>
        <begin position="53"/>
        <end position="87"/>
    </location>
</feature>
<evidence type="ECO:0000313" key="2">
    <source>
        <dbReference type="EMBL" id="NBG97032.1"/>
    </source>
</evidence>
<evidence type="ECO:0000256" key="1">
    <source>
        <dbReference type="SAM" id="Coils"/>
    </source>
</evidence>